<dbReference type="Proteomes" id="UP000319502">
    <property type="component" value="Unassembled WGS sequence"/>
</dbReference>
<dbReference type="RefSeq" id="WP_144310149.1">
    <property type="nucleotide sequence ID" value="NZ_VMNK01000014.1"/>
</dbReference>
<dbReference type="AlphaFoldDB" id="A0A557QLT0"/>
<proteinExistence type="predicted"/>
<gene>
    <name evidence="1" type="ORF">FHP91_13770</name>
</gene>
<dbReference type="EMBL" id="VMNK01000014">
    <property type="protein sequence ID" value="TVO53860.1"/>
    <property type="molecule type" value="Genomic_DNA"/>
</dbReference>
<reference evidence="1 2" key="1">
    <citation type="submission" date="2019-07" db="EMBL/GenBank/DDBJ databases">
        <title>The pathways for chlorine oxyanion respiration interact through the shared metabolite chlorate.</title>
        <authorList>
            <person name="Barnum T.P."/>
            <person name="Cheng Y."/>
            <person name="Hill K.A."/>
            <person name="Lucas L.N."/>
            <person name="Carlson H.K."/>
            <person name="Coates J.D."/>
        </authorList>
    </citation>
    <scope>NUCLEOTIDE SEQUENCE [LARGE SCALE GENOMIC DNA]</scope>
    <source>
        <strain evidence="1 2">SFB-3</strain>
    </source>
</reference>
<accession>A0A557QLT0</accession>
<protein>
    <submittedName>
        <fullName evidence="1">Uncharacterized protein</fullName>
    </submittedName>
</protein>
<sequence length="305" mass="31941">MKLFDRVQMRTDTNPSTSALTNLVVTDGYVAMSDAGVSVVTYCIVGETSGEWEVGQGTRVGLTGMSRDFVLSRHDYAVGDTSVPKVDFSEPVTVSVVAPAVCLPAHRPRVEMPPYAESLGSLAIGSGAACYEENAVAVGAESAAHGRASLAVLGQTLYRNSMAIGEASTDAPVGCSVDVRANTDKCMRVEWLGEAWIGGATSGELYDVNNSQPAPDVGTWALDMTVAGHRSDGARFVRQYRGAIVRYSGTSTLYDLTPTDISIAGGIALSVSVAMSGALLVVSVTGESGFNWAIAARAQMLMVRL</sequence>
<evidence type="ECO:0000313" key="1">
    <source>
        <dbReference type="EMBL" id="TVO53860.1"/>
    </source>
</evidence>
<evidence type="ECO:0000313" key="2">
    <source>
        <dbReference type="Proteomes" id="UP000319502"/>
    </source>
</evidence>
<dbReference type="Gene3D" id="2.150.10.10">
    <property type="entry name" value="Serralysin-like metalloprotease, C-terminal"/>
    <property type="match status" value="1"/>
</dbReference>
<name>A0A557QLT0_9RHOO</name>
<dbReference type="InterPro" id="IPR011049">
    <property type="entry name" value="Serralysin-like_metalloprot_C"/>
</dbReference>
<organism evidence="1 2">
    <name type="scientific">Denitromonas halophila</name>
    <dbReference type="NCBI Taxonomy" id="1629404"/>
    <lineage>
        <taxon>Bacteria</taxon>
        <taxon>Pseudomonadati</taxon>
        <taxon>Pseudomonadota</taxon>
        <taxon>Betaproteobacteria</taxon>
        <taxon>Rhodocyclales</taxon>
        <taxon>Zoogloeaceae</taxon>
        <taxon>Denitromonas</taxon>
    </lineage>
</organism>
<comment type="caution">
    <text evidence="1">The sequence shown here is derived from an EMBL/GenBank/DDBJ whole genome shotgun (WGS) entry which is preliminary data.</text>
</comment>
<keyword evidence="2" id="KW-1185">Reference proteome</keyword>